<reference evidence="3" key="1">
    <citation type="journal article" date="2019" name="Int. J. Syst. Evol. Microbiol.">
        <title>The Global Catalogue of Microorganisms (GCM) 10K type strain sequencing project: providing services to taxonomists for standard genome sequencing and annotation.</title>
        <authorList>
            <consortium name="The Broad Institute Genomics Platform"/>
            <consortium name="The Broad Institute Genome Sequencing Center for Infectious Disease"/>
            <person name="Wu L."/>
            <person name="Ma J."/>
        </authorList>
    </citation>
    <scope>NUCLEOTIDE SEQUENCE [LARGE SCALE GENOMIC DNA]</scope>
    <source>
        <strain evidence="3">KCTC 5701</strain>
    </source>
</reference>
<dbReference type="EMBL" id="JBHSOE010000003">
    <property type="protein sequence ID" value="MFC5654516.1"/>
    <property type="molecule type" value="Genomic_DNA"/>
</dbReference>
<evidence type="ECO:0000313" key="3">
    <source>
        <dbReference type="Proteomes" id="UP001596065"/>
    </source>
</evidence>
<comment type="caution">
    <text evidence="2">The sequence shown here is derived from an EMBL/GenBank/DDBJ whole genome shotgun (WGS) entry which is preliminary data.</text>
</comment>
<gene>
    <name evidence="2" type="ORF">ACFP3J_03280</name>
</gene>
<evidence type="ECO:0000313" key="2">
    <source>
        <dbReference type="EMBL" id="MFC5654516.1"/>
    </source>
</evidence>
<proteinExistence type="predicted"/>
<sequence>MATPTPPSGPTCTACGETAVVHWQRRPTADEVAAAVAVEQDRREHLLLLADIQLPAPEFGPLPTARGMTRTVYACAAHAISLAGAALIHDSTCTAPNPANLPGCNCTPETPEPAPLDDPAPALQLPDHWFPGSGD</sequence>
<dbReference type="RefSeq" id="WP_344347286.1">
    <property type="nucleotide sequence ID" value="NZ_BAAASM010000009.1"/>
</dbReference>
<accession>A0ABW0W8I7</accession>
<protein>
    <submittedName>
        <fullName evidence="2">Uncharacterized protein</fullName>
    </submittedName>
</protein>
<evidence type="ECO:0000256" key="1">
    <source>
        <dbReference type="SAM" id="MobiDB-lite"/>
    </source>
</evidence>
<dbReference type="Proteomes" id="UP001596065">
    <property type="component" value="Unassembled WGS sequence"/>
</dbReference>
<organism evidence="2 3">
    <name type="scientific">Streptomyces nogalater</name>
    <dbReference type="NCBI Taxonomy" id="38314"/>
    <lineage>
        <taxon>Bacteria</taxon>
        <taxon>Bacillati</taxon>
        <taxon>Actinomycetota</taxon>
        <taxon>Actinomycetes</taxon>
        <taxon>Kitasatosporales</taxon>
        <taxon>Streptomycetaceae</taxon>
        <taxon>Streptomyces</taxon>
    </lineage>
</organism>
<name>A0ABW0W8I7_STRNO</name>
<feature type="region of interest" description="Disordered" evidence="1">
    <location>
        <begin position="104"/>
        <end position="135"/>
    </location>
</feature>
<keyword evidence="3" id="KW-1185">Reference proteome</keyword>